<evidence type="ECO:0000313" key="1">
    <source>
        <dbReference type="EMBL" id="TFK39261.1"/>
    </source>
</evidence>
<dbReference type="EMBL" id="ML213600">
    <property type="protein sequence ID" value="TFK39261.1"/>
    <property type="molecule type" value="Genomic_DNA"/>
</dbReference>
<reference evidence="1 2" key="1">
    <citation type="journal article" date="2019" name="Nat. Ecol. Evol.">
        <title>Megaphylogeny resolves global patterns of mushroom evolution.</title>
        <authorList>
            <person name="Varga T."/>
            <person name="Krizsan K."/>
            <person name="Foldi C."/>
            <person name="Dima B."/>
            <person name="Sanchez-Garcia M."/>
            <person name="Sanchez-Ramirez S."/>
            <person name="Szollosi G.J."/>
            <person name="Szarkandi J.G."/>
            <person name="Papp V."/>
            <person name="Albert L."/>
            <person name="Andreopoulos W."/>
            <person name="Angelini C."/>
            <person name="Antonin V."/>
            <person name="Barry K.W."/>
            <person name="Bougher N.L."/>
            <person name="Buchanan P."/>
            <person name="Buyck B."/>
            <person name="Bense V."/>
            <person name="Catcheside P."/>
            <person name="Chovatia M."/>
            <person name="Cooper J."/>
            <person name="Damon W."/>
            <person name="Desjardin D."/>
            <person name="Finy P."/>
            <person name="Geml J."/>
            <person name="Haridas S."/>
            <person name="Hughes K."/>
            <person name="Justo A."/>
            <person name="Karasinski D."/>
            <person name="Kautmanova I."/>
            <person name="Kiss B."/>
            <person name="Kocsube S."/>
            <person name="Kotiranta H."/>
            <person name="LaButti K.M."/>
            <person name="Lechner B.E."/>
            <person name="Liimatainen K."/>
            <person name="Lipzen A."/>
            <person name="Lukacs Z."/>
            <person name="Mihaltcheva S."/>
            <person name="Morgado L.N."/>
            <person name="Niskanen T."/>
            <person name="Noordeloos M.E."/>
            <person name="Ohm R.A."/>
            <person name="Ortiz-Santana B."/>
            <person name="Ovrebo C."/>
            <person name="Racz N."/>
            <person name="Riley R."/>
            <person name="Savchenko A."/>
            <person name="Shiryaev A."/>
            <person name="Soop K."/>
            <person name="Spirin V."/>
            <person name="Szebenyi C."/>
            <person name="Tomsovsky M."/>
            <person name="Tulloss R.E."/>
            <person name="Uehling J."/>
            <person name="Grigoriev I.V."/>
            <person name="Vagvolgyi C."/>
            <person name="Papp T."/>
            <person name="Martin F.M."/>
            <person name="Miettinen O."/>
            <person name="Hibbett D.S."/>
            <person name="Nagy L.G."/>
        </authorList>
    </citation>
    <scope>NUCLEOTIDE SEQUENCE [LARGE SCALE GENOMIC DNA]</scope>
    <source>
        <strain evidence="1 2">CBS 166.37</strain>
    </source>
</reference>
<dbReference type="OrthoDB" id="3107097at2759"/>
<keyword evidence="2" id="KW-1185">Reference proteome</keyword>
<organism evidence="1 2">
    <name type="scientific">Crucibulum laeve</name>
    <dbReference type="NCBI Taxonomy" id="68775"/>
    <lineage>
        <taxon>Eukaryota</taxon>
        <taxon>Fungi</taxon>
        <taxon>Dikarya</taxon>
        <taxon>Basidiomycota</taxon>
        <taxon>Agaricomycotina</taxon>
        <taxon>Agaricomycetes</taxon>
        <taxon>Agaricomycetidae</taxon>
        <taxon>Agaricales</taxon>
        <taxon>Agaricineae</taxon>
        <taxon>Nidulariaceae</taxon>
        <taxon>Crucibulum</taxon>
    </lineage>
</organism>
<protein>
    <submittedName>
        <fullName evidence="1">Uncharacterized protein</fullName>
    </submittedName>
</protein>
<name>A0A5C3MDN9_9AGAR</name>
<accession>A0A5C3MDN9</accession>
<sequence length="89" mass="10200">MGYQRVMGFDHQICGNQVDGSKNLWVIVEYGFSQIWVKTENTVFTNLPKEKCMGFAKKSYGLWGIGELWISTIKYARSKLVDPKIYGLS</sequence>
<evidence type="ECO:0000313" key="2">
    <source>
        <dbReference type="Proteomes" id="UP000308652"/>
    </source>
</evidence>
<dbReference type="Proteomes" id="UP000308652">
    <property type="component" value="Unassembled WGS sequence"/>
</dbReference>
<dbReference type="AlphaFoldDB" id="A0A5C3MDN9"/>
<gene>
    <name evidence="1" type="ORF">BDQ12DRAFT_682472</name>
</gene>
<proteinExistence type="predicted"/>